<reference evidence="2" key="2">
    <citation type="submission" date="2020-09" db="EMBL/GenBank/DDBJ databases">
        <authorList>
            <person name="Sun Q."/>
            <person name="Zhou Y."/>
        </authorList>
    </citation>
    <scope>NUCLEOTIDE SEQUENCE</scope>
    <source>
        <strain evidence="2">CGMCC 1.3617</strain>
    </source>
</reference>
<dbReference type="EMBL" id="BMKW01000009">
    <property type="protein sequence ID" value="GGJ26242.1"/>
    <property type="molecule type" value="Genomic_DNA"/>
</dbReference>
<feature type="compositionally biased region" description="Basic and acidic residues" evidence="1">
    <location>
        <begin position="8"/>
        <end position="21"/>
    </location>
</feature>
<evidence type="ECO:0000256" key="1">
    <source>
        <dbReference type="SAM" id="MobiDB-lite"/>
    </source>
</evidence>
<protein>
    <submittedName>
        <fullName evidence="2">Uncharacterized protein</fullName>
    </submittedName>
</protein>
<evidence type="ECO:0000313" key="2">
    <source>
        <dbReference type="EMBL" id="GGJ26242.1"/>
    </source>
</evidence>
<organism evidence="2 3">
    <name type="scientific">Neoroseomonas lacus</name>
    <dbReference type="NCBI Taxonomy" id="287609"/>
    <lineage>
        <taxon>Bacteria</taxon>
        <taxon>Pseudomonadati</taxon>
        <taxon>Pseudomonadota</taxon>
        <taxon>Alphaproteobacteria</taxon>
        <taxon>Acetobacterales</taxon>
        <taxon>Acetobacteraceae</taxon>
        <taxon>Neoroseomonas</taxon>
    </lineage>
</organism>
<proteinExistence type="predicted"/>
<feature type="region of interest" description="Disordered" evidence="1">
    <location>
        <begin position="71"/>
        <end position="124"/>
    </location>
</feature>
<name>A0A917KRP8_9PROT</name>
<accession>A0A917KRP8</accession>
<evidence type="ECO:0000313" key="3">
    <source>
        <dbReference type="Proteomes" id="UP000661507"/>
    </source>
</evidence>
<gene>
    <name evidence="2" type="ORF">GCM10011320_37130</name>
</gene>
<feature type="region of interest" description="Disordered" evidence="1">
    <location>
        <begin position="1"/>
        <end position="21"/>
    </location>
</feature>
<dbReference type="AlphaFoldDB" id="A0A917KRP8"/>
<dbReference type="Proteomes" id="UP000661507">
    <property type="component" value="Unassembled WGS sequence"/>
</dbReference>
<keyword evidence="3" id="KW-1185">Reference proteome</keyword>
<reference evidence="2" key="1">
    <citation type="journal article" date="2014" name="Int. J. Syst. Evol. Microbiol.">
        <title>Complete genome sequence of Corynebacterium casei LMG S-19264T (=DSM 44701T), isolated from a smear-ripened cheese.</title>
        <authorList>
            <consortium name="US DOE Joint Genome Institute (JGI-PGF)"/>
            <person name="Walter F."/>
            <person name="Albersmeier A."/>
            <person name="Kalinowski J."/>
            <person name="Ruckert C."/>
        </authorList>
    </citation>
    <scope>NUCLEOTIDE SEQUENCE</scope>
    <source>
        <strain evidence="2">CGMCC 1.3617</strain>
    </source>
</reference>
<comment type="caution">
    <text evidence="2">The sequence shown here is derived from an EMBL/GenBank/DDBJ whole genome shotgun (WGS) entry which is preliminary data.</text>
</comment>
<sequence>MTSAEAAKAARREPRESRANQEFLRHAEGVPPARYAEGVPPARRMWRHEGVDTNRRKQRALVSGLWWDVPGRGKVPLNPPNHRPGGLSPEWRGTLPHHSRITRDGVTTTPLDRPLPVKVSIRVA</sequence>